<name>A0A158FGI3_9BURK</name>
<protein>
    <submittedName>
        <fullName evidence="1">Uncharacterized protein</fullName>
    </submittedName>
</protein>
<evidence type="ECO:0000313" key="2">
    <source>
        <dbReference type="Proteomes" id="UP000054683"/>
    </source>
</evidence>
<gene>
    <name evidence="1" type="ORF">AWB69_01080</name>
</gene>
<dbReference type="EMBL" id="FCOK02000004">
    <property type="protein sequence ID" value="SAL18449.1"/>
    <property type="molecule type" value="Genomic_DNA"/>
</dbReference>
<dbReference type="Proteomes" id="UP000054683">
    <property type="component" value="Unassembled WGS sequence"/>
</dbReference>
<reference evidence="1 2" key="1">
    <citation type="submission" date="2016-01" db="EMBL/GenBank/DDBJ databases">
        <authorList>
            <person name="Oliw E.H."/>
        </authorList>
    </citation>
    <scope>NUCLEOTIDE SEQUENCE [LARGE SCALE GENOMIC DNA]</scope>
    <source>
        <strain evidence="1">LMG 27134</strain>
    </source>
</reference>
<sequence length="96" mass="10706">MRCDLYSTGTDSRIISCTVWGGLWRGMRHAASEIRHRNPGIIGTIHSLANAFLHRLDRFKNTFENSLKQGGSMNTEASFNRTAFATAFGMLIVLVC</sequence>
<accession>A0A158FGI3</accession>
<dbReference type="AlphaFoldDB" id="A0A158FGI3"/>
<evidence type="ECO:0000313" key="1">
    <source>
        <dbReference type="EMBL" id="SAL18449.1"/>
    </source>
</evidence>
<proteinExistence type="predicted"/>
<organism evidence="1 2">
    <name type="scientific">Caballeronia udeis</name>
    <dbReference type="NCBI Taxonomy" id="1232866"/>
    <lineage>
        <taxon>Bacteria</taxon>
        <taxon>Pseudomonadati</taxon>
        <taxon>Pseudomonadota</taxon>
        <taxon>Betaproteobacteria</taxon>
        <taxon>Burkholderiales</taxon>
        <taxon>Burkholderiaceae</taxon>
        <taxon>Caballeronia</taxon>
    </lineage>
</organism>